<evidence type="ECO:0000313" key="12">
    <source>
        <dbReference type="EMBL" id="CAD7699069.1"/>
    </source>
</evidence>
<dbReference type="PROSITE" id="PS00153">
    <property type="entry name" value="ATPASE_GAMMA"/>
    <property type="match status" value="1"/>
</dbReference>
<dbReference type="Pfam" id="PF00231">
    <property type="entry name" value="ATP-synt"/>
    <property type="match status" value="1"/>
</dbReference>
<dbReference type="InterPro" id="IPR023632">
    <property type="entry name" value="ATP_synth_F1_gsu_CS"/>
</dbReference>
<evidence type="ECO:0000256" key="2">
    <source>
        <dbReference type="ARBA" id="ARBA00007681"/>
    </source>
</evidence>
<evidence type="ECO:0000256" key="5">
    <source>
        <dbReference type="ARBA" id="ARBA00022792"/>
    </source>
</evidence>
<dbReference type="CDD" id="cd12151">
    <property type="entry name" value="F1-ATPase_gamma"/>
    <property type="match status" value="1"/>
</dbReference>
<dbReference type="FunFam" id="3.40.1380.10:FF:000003">
    <property type="entry name" value="ATP synthase subunit gamma"/>
    <property type="match status" value="1"/>
</dbReference>
<dbReference type="AlphaFoldDB" id="A0A8S1IVW0"/>
<name>A0A8S1IVW0_9CHLO</name>
<proteinExistence type="inferred from homology"/>
<keyword evidence="13" id="KW-1185">Reference proteome</keyword>
<dbReference type="Gene3D" id="1.10.287.80">
    <property type="entry name" value="ATP synthase, gamma subunit, helix hairpin domain"/>
    <property type="match status" value="1"/>
</dbReference>
<keyword evidence="4" id="KW-0375">Hydrogen ion transport</keyword>
<protein>
    <recommendedName>
        <fullName evidence="11">F-ATPase gamma subunit</fullName>
    </recommendedName>
</protein>
<dbReference type="OrthoDB" id="239812at2759"/>
<evidence type="ECO:0000256" key="8">
    <source>
        <dbReference type="ARBA" id="ARBA00023136"/>
    </source>
</evidence>
<evidence type="ECO:0000313" key="13">
    <source>
        <dbReference type="Proteomes" id="UP000708148"/>
    </source>
</evidence>
<dbReference type="Gene3D" id="3.40.1380.10">
    <property type="match status" value="1"/>
</dbReference>
<dbReference type="HAMAP" id="MF_00815">
    <property type="entry name" value="ATP_synth_gamma_bact"/>
    <property type="match status" value="1"/>
</dbReference>
<dbReference type="PIRSF" id="PIRSF039089">
    <property type="entry name" value="ATP_synthase_gamma"/>
    <property type="match status" value="1"/>
</dbReference>
<keyword evidence="7" id="KW-0496">Mitochondrion</keyword>
<dbReference type="NCBIfam" id="TIGR01146">
    <property type="entry name" value="ATPsyn_F1gamma"/>
    <property type="match status" value="1"/>
</dbReference>
<dbReference type="InterPro" id="IPR000131">
    <property type="entry name" value="ATP_synth_F1_gsu"/>
</dbReference>
<evidence type="ECO:0000256" key="4">
    <source>
        <dbReference type="ARBA" id="ARBA00022781"/>
    </source>
</evidence>
<evidence type="ECO:0000256" key="10">
    <source>
        <dbReference type="ARBA" id="ARBA00023310"/>
    </source>
</evidence>
<dbReference type="Proteomes" id="UP000708148">
    <property type="component" value="Unassembled WGS sequence"/>
</dbReference>
<accession>A0A8S1IVW0</accession>
<keyword evidence="3" id="KW-0813">Transport</keyword>
<organism evidence="12 13">
    <name type="scientific">Ostreobium quekettii</name>
    <dbReference type="NCBI Taxonomy" id="121088"/>
    <lineage>
        <taxon>Eukaryota</taxon>
        <taxon>Viridiplantae</taxon>
        <taxon>Chlorophyta</taxon>
        <taxon>core chlorophytes</taxon>
        <taxon>Ulvophyceae</taxon>
        <taxon>TCBD clade</taxon>
        <taxon>Bryopsidales</taxon>
        <taxon>Ostreobineae</taxon>
        <taxon>Ostreobiaceae</taxon>
        <taxon>Ostreobium</taxon>
    </lineage>
</organism>
<comment type="similarity">
    <text evidence="2">Belongs to the ATPase gamma chain family.</text>
</comment>
<evidence type="ECO:0000256" key="3">
    <source>
        <dbReference type="ARBA" id="ARBA00022448"/>
    </source>
</evidence>
<dbReference type="PRINTS" id="PR00126">
    <property type="entry name" value="ATPASEGAMMA"/>
</dbReference>
<gene>
    <name evidence="12" type="ORF">OSTQU699_LOCUS4427</name>
</gene>
<dbReference type="GO" id="GO:0005743">
    <property type="term" value="C:mitochondrial inner membrane"/>
    <property type="evidence" value="ECO:0007669"/>
    <property type="project" value="UniProtKB-SubCell"/>
</dbReference>
<dbReference type="SUPFAM" id="SSF52943">
    <property type="entry name" value="ATP synthase (F1-ATPase), gamma subunit"/>
    <property type="match status" value="1"/>
</dbReference>
<dbReference type="GO" id="GO:0045259">
    <property type="term" value="C:proton-transporting ATP synthase complex"/>
    <property type="evidence" value="ECO:0007669"/>
    <property type="project" value="UniProtKB-KW"/>
</dbReference>
<evidence type="ECO:0000256" key="7">
    <source>
        <dbReference type="ARBA" id="ARBA00023128"/>
    </source>
</evidence>
<keyword evidence="8" id="KW-0472">Membrane</keyword>
<comment type="subcellular location">
    <subcellularLocation>
        <location evidence="1">Mitochondrion inner membrane</location>
        <topology evidence="1">Peripheral membrane protein</topology>
    </subcellularLocation>
</comment>
<reference evidence="12" key="1">
    <citation type="submission" date="2020-12" db="EMBL/GenBank/DDBJ databases">
        <authorList>
            <person name="Iha C."/>
        </authorList>
    </citation>
    <scope>NUCLEOTIDE SEQUENCE</scope>
</reference>
<evidence type="ECO:0000256" key="9">
    <source>
        <dbReference type="ARBA" id="ARBA00023196"/>
    </source>
</evidence>
<dbReference type="EMBL" id="CAJHUC010000949">
    <property type="protein sequence ID" value="CAD7699069.1"/>
    <property type="molecule type" value="Genomic_DNA"/>
</dbReference>
<comment type="caution">
    <text evidence="12">The sequence shown here is derived from an EMBL/GenBank/DDBJ whole genome shotgun (WGS) entry which is preliminary data.</text>
</comment>
<sequence length="324" mass="35214">MALRRATSRLSRDLNGLLAPRAIVPAALQDAAPIVDDRGPASGLGGVRFGSQDAVKQRMKSVQNIQKITKAMKMVAASKMRSAQTATEKSRGMVKPLVRMLGDMPAAAADKNLTMPISTDKGLCGGINSTVSKYARVLHRMNQADGKDSSVIVIGEKAKLQLARDFPENIQMTFADLGKVKITFSQISQVADDILKTDFDAARIIFNRFVNSISFKPTIATILAPDSLERNLDSGDLDAYEIEGPDRSELLLDLCEFQLAATLYNAVQENNCSEHASRMMAMENSTKNAAEMLGQLTLMYNRTRQASITRELIEIISGASALEG</sequence>
<evidence type="ECO:0000256" key="6">
    <source>
        <dbReference type="ARBA" id="ARBA00023065"/>
    </source>
</evidence>
<keyword evidence="6" id="KW-0406">Ion transport</keyword>
<evidence type="ECO:0000256" key="1">
    <source>
        <dbReference type="ARBA" id="ARBA00004637"/>
    </source>
</evidence>
<dbReference type="PANTHER" id="PTHR11693">
    <property type="entry name" value="ATP SYNTHASE GAMMA CHAIN"/>
    <property type="match status" value="1"/>
</dbReference>
<dbReference type="InterPro" id="IPR035968">
    <property type="entry name" value="ATP_synth_F1_ATPase_gsu"/>
</dbReference>
<dbReference type="GO" id="GO:0046933">
    <property type="term" value="F:proton-transporting ATP synthase activity, rotational mechanism"/>
    <property type="evidence" value="ECO:0007669"/>
    <property type="project" value="InterPro"/>
</dbReference>
<keyword evidence="10" id="KW-0066">ATP synthesis</keyword>
<dbReference type="PANTHER" id="PTHR11693:SF22">
    <property type="entry name" value="ATP SYNTHASE SUBUNIT GAMMA, MITOCHONDRIAL"/>
    <property type="match status" value="1"/>
</dbReference>
<evidence type="ECO:0000256" key="11">
    <source>
        <dbReference type="ARBA" id="ARBA00031066"/>
    </source>
</evidence>
<keyword evidence="5" id="KW-0999">Mitochondrion inner membrane</keyword>
<keyword evidence="9" id="KW-0139">CF(1)</keyword>